<evidence type="ECO:0000313" key="1">
    <source>
        <dbReference type="EMBL" id="QCD89724.1"/>
    </source>
</evidence>
<sequence>MIKFSGRVYRYGLSAEFTGRILRAYFTCSVSFRFVEPGLRIRCVVRTVVVPIVCFRRLRGGVASFYGVRCGEDGDGAVLQKLRFVSSVVVFVVAAVAVQTVEARSRVAVLLMVAELVQPWLLREEEDGCAIRGGGTGAVLVWRWWWRRRCCRCWWLSAVVQVRVAAAAALVGGRRGEN</sequence>
<accession>A0A4D6LNX6</accession>
<dbReference type="AlphaFoldDB" id="A0A4D6LNX6"/>
<name>A0A4D6LNX6_VIGUN</name>
<protein>
    <submittedName>
        <fullName evidence="1">Uncharacterized protein</fullName>
    </submittedName>
</protein>
<evidence type="ECO:0000313" key="2">
    <source>
        <dbReference type="Proteomes" id="UP000501690"/>
    </source>
</evidence>
<organism evidence="1 2">
    <name type="scientific">Vigna unguiculata</name>
    <name type="common">Cowpea</name>
    <dbReference type="NCBI Taxonomy" id="3917"/>
    <lineage>
        <taxon>Eukaryota</taxon>
        <taxon>Viridiplantae</taxon>
        <taxon>Streptophyta</taxon>
        <taxon>Embryophyta</taxon>
        <taxon>Tracheophyta</taxon>
        <taxon>Spermatophyta</taxon>
        <taxon>Magnoliopsida</taxon>
        <taxon>eudicotyledons</taxon>
        <taxon>Gunneridae</taxon>
        <taxon>Pentapetalae</taxon>
        <taxon>rosids</taxon>
        <taxon>fabids</taxon>
        <taxon>Fabales</taxon>
        <taxon>Fabaceae</taxon>
        <taxon>Papilionoideae</taxon>
        <taxon>50 kb inversion clade</taxon>
        <taxon>NPAAA clade</taxon>
        <taxon>indigoferoid/millettioid clade</taxon>
        <taxon>Phaseoleae</taxon>
        <taxon>Vigna</taxon>
    </lineage>
</organism>
<keyword evidence="2" id="KW-1185">Reference proteome</keyword>
<reference evidence="1 2" key="1">
    <citation type="submission" date="2019-04" db="EMBL/GenBank/DDBJ databases">
        <title>An improved genome assembly and genetic linkage map for asparagus bean, Vigna unguiculata ssp. sesquipedialis.</title>
        <authorList>
            <person name="Xia Q."/>
            <person name="Zhang R."/>
            <person name="Dong Y."/>
        </authorList>
    </citation>
    <scope>NUCLEOTIDE SEQUENCE [LARGE SCALE GENOMIC DNA]</scope>
    <source>
        <tissue evidence="1">Leaf</tissue>
    </source>
</reference>
<gene>
    <name evidence="1" type="ORF">DEO72_LG4g670</name>
</gene>
<dbReference type="Proteomes" id="UP000501690">
    <property type="component" value="Linkage Group LG4"/>
</dbReference>
<proteinExistence type="predicted"/>
<dbReference type="EMBL" id="CP039348">
    <property type="protein sequence ID" value="QCD89724.1"/>
    <property type="molecule type" value="Genomic_DNA"/>
</dbReference>